<comment type="caution">
    <text evidence="1">The sequence shown here is derived from an EMBL/GenBank/DDBJ whole genome shotgun (WGS) entry which is preliminary data.</text>
</comment>
<evidence type="ECO:0000313" key="1">
    <source>
        <dbReference type="EMBL" id="RAR02104.1"/>
    </source>
</evidence>
<dbReference type="AlphaFoldDB" id="A0A364MTG4"/>
<keyword evidence="2" id="KW-1185">Reference proteome</keyword>
<sequence>MSHGRPSERPQPCSVRDKVPSAVDYLMLAQSAKAAKLIDDVLPFDQCTFYVKEMNTTRSNTTSYAKYGMTRAFDRMFCEMLREGIEDPLVVLLVALLPNVTEMVLDGVPGDTLSLRWQPNHGFSALRKLTACAIDGERPWPIEFFRTLLVQSKLESLKVSHATSWSRAGGERDPSGNTILSLSLPPKAFALQHIELESCTLHVLDLRALLDACCRLRSFLYTTADLGVGSSRFSPGRLVGLLEAHKNTLEYLVFDLDIHRAESTSSNQIDLIQSLSHMTALKVLVTPPEMWYGVGAEEDATIHHDDVSEAQCLSSRMPPNLEMLVFGLSKRERTTSLRQLSSLLRTRSAILPRLATLCIGGVAQEYVNQVKQLALDLTPVSPARSSVLRVEVRPEYVGSVFDSMQHVHSPDDTRWTNGKYATIPAHHSLFLRTYERIRNEHGLPAAALSL</sequence>
<dbReference type="Proteomes" id="UP000249619">
    <property type="component" value="Unassembled WGS sequence"/>
</dbReference>
<protein>
    <submittedName>
        <fullName evidence="1">Ring finger domain protein</fullName>
    </submittedName>
</protein>
<dbReference type="EMBL" id="QGDH01000230">
    <property type="protein sequence ID" value="RAR02104.1"/>
    <property type="molecule type" value="Genomic_DNA"/>
</dbReference>
<organism evidence="1 2">
    <name type="scientific">Stemphylium lycopersici</name>
    <name type="common">Tomato gray leaf spot disease fungus</name>
    <name type="synonym">Thyrospora lycopersici</name>
    <dbReference type="NCBI Taxonomy" id="183478"/>
    <lineage>
        <taxon>Eukaryota</taxon>
        <taxon>Fungi</taxon>
        <taxon>Dikarya</taxon>
        <taxon>Ascomycota</taxon>
        <taxon>Pezizomycotina</taxon>
        <taxon>Dothideomycetes</taxon>
        <taxon>Pleosporomycetidae</taxon>
        <taxon>Pleosporales</taxon>
        <taxon>Pleosporineae</taxon>
        <taxon>Pleosporaceae</taxon>
        <taxon>Stemphylium</taxon>
    </lineage>
</organism>
<evidence type="ECO:0000313" key="2">
    <source>
        <dbReference type="Proteomes" id="UP000249619"/>
    </source>
</evidence>
<gene>
    <name evidence="1" type="ORF">DDE83_008685</name>
</gene>
<proteinExistence type="predicted"/>
<name>A0A364MTG4_STELY</name>
<reference evidence="2" key="1">
    <citation type="submission" date="2018-05" db="EMBL/GenBank/DDBJ databases">
        <title>Draft genome sequence of Stemphylium lycopersici strain CIDEFI 213.</title>
        <authorList>
            <person name="Medina R."/>
            <person name="Franco M.E.E."/>
            <person name="Lucentini C.G."/>
            <person name="Saparrat M.C.N."/>
            <person name="Balatti P.A."/>
        </authorList>
    </citation>
    <scope>NUCLEOTIDE SEQUENCE [LARGE SCALE GENOMIC DNA]</scope>
    <source>
        <strain evidence="2">CIDEFI 213</strain>
    </source>
</reference>
<accession>A0A364MTG4</accession>